<dbReference type="HOGENOM" id="CLU_2692648_0_0_1"/>
<dbReference type="PaxDb" id="4113-PGSC0003DMT400038897"/>
<proteinExistence type="predicted"/>
<reference evidence="2" key="1">
    <citation type="journal article" date="2011" name="Nature">
        <title>Genome sequence and analysis of the tuber crop potato.</title>
        <authorList>
            <consortium name="The Potato Genome Sequencing Consortium"/>
        </authorList>
    </citation>
    <scope>NUCLEOTIDE SEQUENCE [LARGE SCALE GENOMIC DNA]</scope>
    <source>
        <strain evidence="2">cv. DM1-3 516 R44</strain>
    </source>
</reference>
<sequence length="74" mass="8779">MIDEASLEEIDRRILSYHSLQQGFNSNVIKHYYTNNLQQLNMSIIRHWGMEVQESWYNIRECKSKSCLQGQQGS</sequence>
<accession>M1B7K0</accession>
<keyword evidence="2" id="KW-1185">Reference proteome</keyword>
<dbReference type="EnsemblPlants" id="PGSC0003DMT400038897">
    <property type="protein sequence ID" value="PGSC0003DMT400038897"/>
    <property type="gene ID" value="PGSC0003DMG400015040"/>
</dbReference>
<organism evidence="1 2">
    <name type="scientific">Solanum tuberosum</name>
    <name type="common">Potato</name>
    <dbReference type="NCBI Taxonomy" id="4113"/>
    <lineage>
        <taxon>Eukaryota</taxon>
        <taxon>Viridiplantae</taxon>
        <taxon>Streptophyta</taxon>
        <taxon>Embryophyta</taxon>
        <taxon>Tracheophyta</taxon>
        <taxon>Spermatophyta</taxon>
        <taxon>Magnoliopsida</taxon>
        <taxon>eudicotyledons</taxon>
        <taxon>Gunneridae</taxon>
        <taxon>Pentapetalae</taxon>
        <taxon>asterids</taxon>
        <taxon>lamiids</taxon>
        <taxon>Solanales</taxon>
        <taxon>Solanaceae</taxon>
        <taxon>Solanoideae</taxon>
        <taxon>Solaneae</taxon>
        <taxon>Solanum</taxon>
    </lineage>
</organism>
<dbReference type="Gramene" id="PGSC0003DMT400038897">
    <property type="protein sequence ID" value="PGSC0003DMT400038897"/>
    <property type="gene ID" value="PGSC0003DMG400015040"/>
</dbReference>
<dbReference type="AlphaFoldDB" id="M1B7K0"/>
<dbReference type="InParanoid" id="M1B7K0"/>
<dbReference type="Proteomes" id="UP000011115">
    <property type="component" value="Unassembled WGS sequence"/>
</dbReference>
<reference evidence="1" key="2">
    <citation type="submission" date="2015-06" db="UniProtKB">
        <authorList>
            <consortium name="EnsemblPlants"/>
        </authorList>
    </citation>
    <scope>IDENTIFICATION</scope>
    <source>
        <strain evidence="1">DM1-3 516 R44</strain>
    </source>
</reference>
<dbReference type="ExpressionAtlas" id="M1B7K0">
    <property type="expression patterns" value="baseline"/>
</dbReference>
<name>M1B7K0_SOLTU</name>
<protein>
    <submittedName>
        <fullName evidence="1">Uncharacterized protein</fullName>
    </submittedName>
</protein>
<evidence type="ECO:0000313" key="1">
    <source>
        <dbReference type="EnsemblPlants" id="PGSC0003DMT400038897"/>
    </source>
</evidence>
<evidence type="ECO:0000313" key="2">
    <source>
        <dbReference type="Proteomes" id="UP000011115"/>
    </source>
</evidence>